<gene>
    <name evidence="1" type="ORF">LXT12_02515</name>
</gene>
<organism evidence="1 2">
    <name type="scientific">Pelomonas caseinilytica</name>
    <dbReference type="NCBI Taxonomy" id="2906763"/>
    <lineage>
        <taxon>Bacteria</taxon>
        <taxon>Pseudomonadati</taxon>
        <taxon>Pseudomonadota</taxon>
        <taxon>Betaproteobacteria</taxon>
        <taxon>Burkholderiales</taxon>
        <taxon>Sphaerotilaceae</taxon>
        <taxon>Roseateles</taxon>
    </lineage>
</organism>
<comment type="caution">
    <text evidence="1">The sequence shown here is derived from an EMBL/GenBank/DDBJ whole genome shotgun (WGS) entry which is preliminary data.</text>
</comment>
<evidence type="ECO:0000313" key="2">
    <source>
        <dbReference type="Proteomes" id="UP001201463"/>
    </source>
</evidence>
<dbReference type="Pfam" id="PF08837">
    <property type="entry name" value="DUF1810"/>
    <property type="match status" value="1"/>
</dbReference>
<evidence type="ECO:0000313" key="1">
    <source>
        <dbReference type="EMBL" id="MCE4536128.1"/>
    </source>
</evidence>
<dbReference type="SUPFAM" id="SSF140736">
    <property type="entry name" value="Rv1873-like"/>
    <property type="match status" value="1"/>
</dbReference>
<dbReference type="PIRSF" id="PIRSF008546">
    <property type="entry name" value="UCP008546"/>
    <property type="match status" value="1"/>
</dbReference>
<keyword evidence="2" id="KW-1185">Reference proteome</keyword>
<dbReference type="EMBL" id="JAJTWT010000001">
    <property type="protein sequence ID" value="MCE4536128.1"/>
    <property type="molecule type" value="Genomic_DNA"/>
</dbReference>
<accession>A0ABS8XC36</accession>
<dbReference type="Gene3D" id="1.25.40.380">
    <property type="entry name" value="Protein of unknown function DUF1810"/>
    <property type="match status" value="1"/>
</dbReference>
<dbReference type="InterPro" id="IPR036287">
    <property type="entry name" value="Rv1873-like_sf"/>
</dbReference>
<name>A0ABS8XC36_9BURK</name>
<dbReference type="RefSeq" id="WP_233389120.1">
    <property type="nucleotide sequence ID" value="NZ_JAJTWT010000001.1"/>
</dbReference>
<sequence length="138" mass="15134">MNPLERFVQAQDGVHEQALGELKAGRKTGHWMWFVLPQLRGLGRSSTAQHYGIADRAEAEAYLAHPLLGERLRGCVQAMLAHRGRSAESILGEVDALKLRSCLTLFDAVSPSPVNIFREALDAFYGGQPDATTLALLH</sequence>
<reference evidence="1 2" key="1">
    <citation type="submission" date="2021-12" db="EMBL/GenBank/DDBJ databases">
        <title>Genome seq of p7.</title>
        <authorList>
            <person name="Seo T."/>
        </authorList>
    </citation>
    <scope>NUCLEOTIDE SEQUENCE [LARGE SCALE GENOMIC DNA]</scope>
    <source>
        <strain evidence="1 2">P7</strain>
    </source>
</reference>
<dbReference type="Proteomes" id="UP001201463">
    <property type="component" value="Unassembled WGS sequence"/>
</dbReference>
<proteinExistence type="predicted"/>
<dbReference type="InterPro" id="IPR014937">
    <property type="entry name" value="DUF1810"/>
</dbReference>
<protein>
    <submittedName>
        <fullName evidence="1">DUF1810 domain-containing protein</fullName>
    </submittedName>
</protein>